<dbReference type="GO" id="GO:0009279">
    <property type="term" value="C:cell outer membrane"/>
    <property type="evidence" value="ECO:0007669"/>
    <property type="project" value="UniProtKB-SubCell"/>
</dbReference>
<dbReference type="InterPro" id="IPR012910">
    <property type="entry name" value="Plug_dom"/>
</dbReference>
<dbReference type="EMBL" id="LR134334">
    <property type="protein sequence ID" value="VEF74587.1"/>
    <property type="molecule type" value="Genomic_DNA"/>
</dbReference>
<dbReference type="InterPro" id="IPR037066">
    <property type="entry name" value="Plug_dom_sf"/>
</dbReference>
<name>A0AAX3FZ77_9PSED</name>
<feature type="chain" id="PRO_5043757781" evidence="14">
    <location>
        <begin position="36"/>
        <end position="894"/>
    </location>
</feature>
<dbReference type="SUPFAM" id="SSF56935">
    <property type="entry name" value="Porins"/>
    <property type="match status" value="1"/>
</dbReference>
<keyword evidence="7 14" id="KW-0732">Signal</keyword>
<reference evidence="16 17" key="1">
    <citation type="submission" date="2018-12" db="EMBL/GenBank/DDBJ databases">
        <authorList>
            <consortium name="Pathogen Informatics"/>
        </authorList>
    </citation>
    <scope>NUCLEOTIDE SEQUENCE [LARGE SCALE GENOMIC DNA]</scope>
    <source>
        <strain evidence="16 17">NCTC7357</strain>
    </source>
</reference>
<keyword evidence="10 12" id="KW-0472">Membrane</keyword>
<evidence type="ECO:0000313" key="16">
    <source>
        <dbReference type="EMBL" id="VEF74587.1"/>
    </source>
</evidence>
<comment type="subcellular location">
    <subcellularLocation>
        <location evidence="1 12">Cell outer membrane</location>
        <topology evidence="1 12">Multi-pass membrane protein</topology>
    </subcellularLocation>
</comment>
<keyword evidence="5" id="KW-0410">Iron transport</keyword>
<dbReference type="Gene3D" id="2.170.130.10">
    <property type="entry name" value="TonB-dependent receptor, plug domain"/>
    <property type="match status" value="1"/>
</dbReference>
<dbReference type="RefSeq" id="WP_124325574.1">
    <property type="nucleotide sequence ID" value="NZ_CP118137.1"/>
</dbReference>
<protein>
    <submittedName>
        <fullName evidence="16">Heme transport protein</fullName>
    </submittedName>
</protein>
<evidence type="ECO:0000256" key="9">
    <source>
        <dbReference type="ARBA" id="ARBA00023077"/>
    </source>
</evidence>
<dbReference type="GO" id="GO:0044718">
    <property type="term" value="P:siderophore transmembrane transport"/>
    <property type="evidence" value="ECO:0007669"/>
    <property type="project" value="TreeGrafter"/>
</dbReference>
<dbReference type="InterPro" id="IPR039426">
    <property type="entry name" value="TonB-dep_rcpt-like"/>
</dbReference>
<evidence type="ECO:0000256" key="14">
    <source>
        <dbReference type="SAM" id="SignalP"/>
    </source>
</evidence>
<dbReference type="InterPro" id="IPR011662">
    <property type="entry name" value="Secretin/TonB_short_N"/>
</dbReference>
<evidence type="ECO:0000256" key="4">
    <source>
        <dbReference type="ARBA" id="ARBA00022452"/>
    </source>
</evidence>
<dbReference type="NCBIfam" id="TIGR01785">
    <property type="entry name" value="TonB-hemin"/>
    <property type="match status" value="1"/>
</dbReference>
<feature type="domain" description="Secretin/TonB short N-terminal" evidence="15">
    <location>
        <begin position="72"/>
        <end position="123"/>
    </location>
</feature>
<evidence type="ECO:0000256" key="2">
    <source>
        <dbReference type="ARBA" id="ARBA00009810"/>
    </source>
</evidence>
<dbReference type="PANTHER" id="PTHR30069">
    <property type="entry name" value="TONB-DEPENDENT OUTER MEMBRANE RECEPTOR"/>
    <property type="match status" value="1"/>
</dbReference>
<sequence>MRVSSRTGVHAASRLALAIHLGAAGLLLDAGLAHAAPSAAVAGAEQPSRLMFDIPAQALDSAVLAFAEQAGLQVLFDSQRLKGLHSSPLKGSYSVQEGLARLLGNAPVEYRFTGDSQVTLNRVAAEHQGALALATTTVSGNLEGRKSDWVYSTPRSVSVVSREQIDRNPPRHAADMLEETSGVYSAVSQQDPGLSVNIRGIQDYGRVNMSVDGMRQNYQQSGHQQRNGTLYVDPELLSEVVIEKGATSSMGGAGVIGGIANFRTLEARDLIKPGEEMGGRIRLTSGLGGRSNGTHFIGSSAFAIGTEVWDMLVAASERHLGDYDPGTRGSIGELRTGGWRDPSINDRVKNSPVAYSGSVMRSRLAKLGLNLPQDQRLQFSYLTTQVSYDDANMLNTEKDQLWEKLGSSDVRSQNFALDYSYTPDNPLVDFKAKLYYVDNRNDQSTLRRGITPGYSITYQTDTYGAQAQNTSTFALGELSTLKVNYGLEFFYDKVRPDSSQPLASGSAVNAPASEGMTPKGDRALGSLFARLDYDYDGWLNLNAGLRYDRYRLRGDTGINTRTFILGTTRQTTVPVDYDVDTEEGRFSPTFGLSIKPGVEWLQLFTSYGKGWRPPAITETLITGRPHGGGAESMYPNPFLRPERSTTWEAGVNVFKENLWFDDDRLGIKVAYFDTRVEDFIFMNMGMQPPGYGMAGIGNSAYVNNLQDTRFKGVEYQLDYDAGRAYGQLAYTHMIGSNDFCSKTAWLGGVTQTVKNSTAGRAPVVGMRPDEQANSASHCSAILGSAEHMPMDRGTLTLGARFFERKLDIGARARYSAGYSEGGSNTRTTTSVYPADWKSYTVYDLYGSYRATEELTLRLAMENVTDRAYLVPMGDVLAFTLGRGRTLQGTLEYQF</sequence>
<dbReference type="SMART" id="SM00965">
    <property type="entry name" value="STN"/>
    <property type="match status" value="1"/>
</dbReference>
<dbReference type="Pfam" id="PF07715">
    <property type="entry name" value="Plug"/>
    <property type="match status" value="1"/>
</dbReference>
<dbReference type="CDD" id="cd01347">
    <property type="entry name" value="ligand_gated_channel"/>
    <property type="match status" value="1"/>
</dbReference>
<keyword evidence="11 12" id="KW-0998">Cell outer membrane</keyword>
<evidence type="ECO:0000256" key="3">
    <source>
        <dbReference type="ARBA" id="ARBA00022448"/>
    </source>
</evidence>
<evidence type="ECO:0000259" key="15">
    <source>
        <dbReference type="SMART" id="SM00965"/>
    </source>
</evidence>
<dbReference type="PANTHER" id="PTHR30069:SF41">
    <property type="entry name" value="HEME_HEMOPEXIN UTILIZATION PROTEIN C"/>
    <property type="match status" value="1"/>
</dbReference>
<evidence type="ECO:0000256" key="12">
    <source>
        <dbReference type="PROSITE-ProRule" id="PRU01360"/>
    </source>
</evidence>
<organism evidence="16 17">
    <name type="scientific">Pseudomonas chlororaphis</name>
    <dbReference type="NCBI Taxonomy" id="587753"/>
    <lineage>
        <taxon>Bacteria</taxon>
        <taxon>Pseudomonadati</taxon>
        <taxon>Pseudomonadota</taxon>
        <taxon>Gammaproteobacteria</taxon>
        <taxon>Pseudomonadales</taxon>
        <taxon>Pseudomonadaceae</taxon>
        <taxon>Pseudomonas</taxon>
    </lineage>
</organism>
<keyword evidence="5" id="KW-0406">Ion transport</keyword>
<keyword evidence="3 12" id="KW-0813">Transport</keyword>
<dbReference type="PROSITE" id="PS52016">
    <property type="entry name" value="TONB_DEPENDENT_REC_3"/>
    <property type="match status" value="1"/>
</dbReference>
<dbReference type="InterPro" id="IPR010949">
    <property type="entry name" value="TonB_Hb/transfer/lactofer_rcpt"/>
</dbReference>
<dbReference type="NCBIfam" id="TIGR01786">
    <property type="entry name" value="TonB-hemlactrns"/>
    <property type="match status" value="1"/>
</dbReference>
<feature type="signal peptide" evidence="14">
    <location>
        <begin position="1"/>
        <end position="35"/>
    </location>
</feature>
<keyword evidence="8" id="KW-0408">Iron</keyword>
<dbReference type="AlphaFoldDB" id="A0AAX3FZ77"/>
<evidence type="ECO:0000313" key="17">
    <source>
        <dbReference type="Proteomes" id="UP000277437"/>
    </source>
</evidence>
<dbReference type="InterPro" id="IPR011276">
    <property type="entry name" value="TonB_haem/Hb_rcpt"/>
</dbReference>
<dbReference type="InterPro" id="IPR036942">
    <property type="entry name" value="Beta-barrel_TonB_sf"/>
</dbReference>
<evidence type="ECO:0000256" key="6">
    <source>
        <dbReference type="ARBA" id="ARBA00022692"/>
    </source>
</evidence>
<comment type="similarity">
    <text evidence="2 12 13">Belongs to the TonB-dependent receptor family.</text>
</comment>
<dbReference type="Gene3D" id="2.40.170.20">
    <property type="entry name" value="TonB-dependent receptor, beta-barrel domain"/>
    <property type="match status" value="1"/>
</dbReference>
<dbReference type="GO" id="GO:0015344">
    <property type="term" value="F:siderophore uptake transmembrane transporter activity"/>
    <property type="evidence" value="ECO:0007669"/>
    <property type="project" value="TreeGrafter"/>
</dbReference>
<keyword evidence="4 12" id="KW-1134">Transmembrane beta strand</keyword>
<keyword evidence="6 12" id="KW-0812">Transmembrane</keyword>
<evidence type="ECO:0000256" key="5">
    <source>
        <dbReference type="ARBA" id="ARBA00022496"/>
    </source>
</evidence>
<accession>A0AAX3FZ77</accession>
<evidence type="ECO:0000256" key="10">
    <source>
        <dbReference type="ARBA" id="ARBA00023136"/>
    </source>
</evidence>
<evidence type="ECO:0000256" key="11">
    <source>
        <dbReference type="ARBA" id="ARBA00023237"/>
    </source>
</evidence>
<dbReference type="Proteomes" id="UP000277437">
    <property type="component" value="Chromosome"/>
</dbReference>
<dbReference type="GO" id="GO:0015232">
    <property type="term" value="F:heme transmembrane transporter activity"/>
    <property type="evidence" value="ECO:0007669"/>
    <property type="project" value="InterPro"/>
</dbReference>
<evidence type="ECO:0000256" key="8">
    <source>
        <dbReference type="ARBA" id="ARBA00023004"/>
    </source>
</evidence>
<evidence type="ECO:0000256" key="1">
    <source>
        <dbReference type="ARBA" id="ARBA00004571"/>
    </source>
</evidence>
<gene>
    <name evidence="16" type="primary">hxuC</name>
    <name evidence="16" type="ORF">NCTC7357_02895</name>
</gene>
<dbReference type="InterPro" id="IPR000531">
    <property type="entry name" value="Beta-barrel_TonB"/>
</dbReference>
<evidence type="ECO:0000256" key="13">
    <source>
        <dbReference type="RuleBase" id="RU003357"/>
    </source>
</evidence>
<keyword evidence="9 13" id="KW-0798">TonB box</keyword>
<dbReference type="Gene3D" id="3.55.50.30">
    <property type="match status" value="1"/>
</dbReference>
<evidence type="ECO:0000256" key="7">
    <source>
        <dbReference type="ARBA" id="ARBA00022729"/>
    </source>
</evidence>
<dbReference type="Pfam" id="PF00593">
    <property type="entry name" value="TonB_dep_Rec_b-barrel"/>
    <property type="match status" value="1"/>
</dbReference>
<proteinExistence type="inferred from homology"/>
<dbReference type="Pfam" id="PF07660">
    <property type="entry name" value="STN"/>
    <property type="match status" value="1"/>
</dbReference>